<proteinExistence type="predicted"/>
<name>A0CZ72_PARTE</name>
<dbReference type="Gene3D" id="2.20.110.10">
    <property type="entry name" value="Histone H3 K4-specific methyltransferase SET7/9 N-terminal domain"/>
    <property type="match status" value="2"/>
</dbReference>
<dbReference type="HOGENOM" id="CLU_080589_0_0_1"/>
<reference evidence="2 3" key="1">
    <citation type="journal article" date="2006" name="Nature">
        <title>Global trends of whole-genome duplications revealed by the ciliate Paramecium tetraurelia.</title>
        <authorList>
            <consortium name="Genoscope"/>
            <person name="Aury J.-M."/>
            <person name="Jaillon O."/>
            <person name="Duret L."/>
            <person name="Noel B."/>
            <person name="Jubin C."/>
            <person name="Porcel B.M."/>
            <person name="Segurens B."/>
            <person name="Daubin V."/>
            <person name="Anthouard V."/>
            <person name="Aiach N."/>
            <person name="Arnaiz O."/>
            <person name="Billaut A."/>
            <person name="Beisson J."/>
            <person name="Blanc I."/>
            <person name="Bouhouche K."/>
            <person name="Camara F."/>
            <person name="Duharcourt S."/>
            <person name="Guigo R."/>
            <person name="Gogendeau D."/>
            <person name="Katinka M."/>
            <person name="Keller A.-M."/>
            <person name="Kissmehl R."/>
            <person name="Klotz C."/>
            <person name="Koll F."/>
            <person name="Le Moue A."/>
            <person name="Lepere C."/>
            <person name="Malinsky S."/>
            <person name="Nowacki M."/>
            <person name="Nowak J.K."/>
            <person name="Plattner H."/>
            <person name="Poulain J."/>
            <person name="Ruiz F."/>
            <person name="Serrano V."/>
            <person name="Zagulski M."/>
            <person name="Dessen P."/>
            <person name="Betermier M."/>
            <person name="Weissenbach J."/>
            <person name="Scarpelli C."/>
            <person name="Schachter V."/>
            <person name="Sperling L."/>
            <person name="Meyer E."/>
            <person name="Cohen J."/>
            <person name="Wincker P."/>
        </authorList>
    </citation>
    <scope>NUCLEOTIDE SEQUENCE [LARGE SCALE GENOMIC DNA]</scope>
    <source>
        <strain evidence="2 3">Stock d4-2</strain>
    </source>
</reference>
<gene>
    <name evidence="2" type="ORF">GSPATT00011662001</name>
</gene>
<organism evidence="2 3">
    <name type="scientific">Paramecium tetraurelia</name>
    <dbReference type="NCBI Taxonomy" id="5888"/>
    <lineage>
        <taxon>Eukaryota</taxon>
        <taxon>Sar</taxon>
        <taxon>Alveolata</taxon>
        <taxon>Ciliophora</taxon>
        <taxon>Intramacronucleata</taxon>
        <taxon>Oligohymenophorea</taxon>
        <taxon>Peniculida</taxon>
        <taxon>Parameciidae</taxon>
        <taxon>Paramecium</taxon>
    </lineage>
</organism>
<dbReference type="RefSeq" id="XP_001443486.1">
    <property type="nucleotide sequence ID" value="XM_001443449.1"/>
</dbReference>
<dbReference type="PANTHER" id="PTHR43215:SF14">
    <property type="entry name" value="RADIAL SPOKE HEAD 1 HOMOLOG"/>
    <property type="match status" value="1"/>
</dbReference>
<dbReference type="AlphaFoldDB" id="A0CZ72"/>
<accession>A0CZ72</accession>
<dbReference type="InParanoid" id="A0CZ72"/>
<keyword evidence="1" id="KW-0677">Repeat</keyword>
<evidence type="ECO:0008006" key="4">
    <source>
        <dbReference type="Google" id="ProtNLM"/>
    </source>
</evidence>
<evidence type="ECO:0000313" key="2">
    <source>
        <dbReference type="EMBL" id="CAK76089.1"/>
    </source>
</evidence>
<evidence type="ECO:0000256" key="1">
    <source>
        <dbReference type="ARBA" id="ARBA00022737"/>
    </source>
</evidence>
<dbReference type="eggNOG" id="KOG0229">
    <property type="taxonomic scope" value="Eukaryota"/>
</dbReference>
<dbReference type="PANTHER" id="PTHR43215">
    <property type="entry name" value="RADIAL SPOKE HEAD 1 HOMOLOG"/>
    <property type="match status" value="1"/>
</dbReference>
<dbReference type="SMART" id="SM00698">
    <property type="entry name" value="MORN"/>
    <property type="match status" value="5"/>
</dbReference>
<evidence type="ECO:0000313" key="3">
    <source>
        <dbReference type="Proteomes" id="UP000000600"/>
    </source>
</evidence>
<dbReference type="OMA" id="NNCIQGR"/>
<dbReference type="OrthoDB" id="296831at2759"/>
<dbReference type="GeneID" id="5029283"/>
<dbReference type="EMBL" id="CT868230">
    <property type="protein sequence ID" value="CAK76089.1"/>
    <property type="molecule type" value="Genomic_DNA"/>
</dbReference>
<keyword evidence="3" id="KW-1185">Reference proteome</keyword>
<sequence>MGCVSTKDQHIKQFNIKLPESSTALDVILVNQTTLQTDLDLSDSQDQYMQIGMNLSSIGDLNPKVQIVLQELGDLFPNLSGQYLLMPDQSIFFGQTLNGKRNGQGKQHWPKEGNLLEGIWIDNQLNGRARMIYPNGDYFDGDFVNNVANGLGKFVNSRKEVRGFWINNKLIGEGTEIRKNGTIYTGQFQDGKIHGQGKFEFANGCVYKGNVHKGKMHGNGELVFNDKTRYIGEFRNNCIQGRGIYEASTPIHGWFHSKYENQTMFLYFFRQETPVLIDHQDCTLIQKQLSTFFD</sequence>
<protein>
    <recommendedName>
        <fullName evidence="4">MORN repeat protein</fullName>
    </recommendedName>
</protein>
<dbReference type="KEGG" id="ptm:GSPATT00011662001"/>
<dbReference type="SUPFAM" id="SSF82185">
    <property type="entry name" value="Histone H3 K4-specific methyltransferase SET7/9 N-terminal domain"/>
    <property type="match status" value="2"/>
</dbReference>
<dbReference type="STRING" id="5888.A0CZ72"/>
<dbReference type="InterPro" id="IPR003409">
    <property type="entry name" value="MORN"/>
</dbReference>
<dbReference type="Proteomes" id="UP000000600">
    <property type="component" value="Unassembled WGS sequence"/>
</dbReference>
<dbReference type="Pfam" id="PF02493">
    <property type="entry name" value="MORN"/>
    <property type="match status" value="7"/>
</dbReference>